<evidence type="ECO:0000256" key="1">
    <source>
        <dbReference type="SAM" id="MobiDB-lite"/>
    </source>
</evidence>
<evidence type="ECO:0000313" key="2">
    <source>
        <dbReference type="EMBL" id="ACB81974.1"/>
    </source>
</evidence>
<dbReference type="EMBL" id="CP001029">
    <property type="protein sequence ID" value="ACB81974.1"/>
    <property type="molecule type" value="Genomic_DNA"/>
</dbReference>
<dbReference type="AlphaFoldDB" id="B1Z9L0"/>
<organism evidence="2 3">
    <name type="scientific">Methylorubrum populi (strain ATCC BAA-705 / NCIMB 13946 / BJ001)</name>
    <name type="common">Methylobacterium populi</name>
    <dbReference type="NCBI Taxonomy" id="441620"/>
    <lineage>
        <taxon>Bacteria</taxon>
        <taxon>Pseudomonadati</taxon>
        <taxon>Pseudomonadota</taxon>
        <taxon>Alphaproteobacteria</taxon>
        <taxon>Hyphomicrobiales</taxon>
        <taxon>Methylobacteriaceae</taxon>
        <taxon>Methylorubrum</taxon>
    </lineage>
</organism>
<protein>
    <submittedName>
        <fullName evidence="2">Uncharacterized protein</fullName>
    </submittedName>
</protein>
<proteinExistence type="predicted"/>
<dbReference type="KEGG" id="mpo:Mpop_3845"/>
<dbReference type="Proteomes" id="UP000007136">
    <property type="component" value="Chromosome"/>
</dbReference>
<gene>
    <name evidence="2" type="ordered locus">Mpop_3845</name>
</gene>
<feature type="region of interest" description="Disordered" evidence="1">
    <location>
        <begin position="186"/>
        <end position="208"/>
    </location>
</feature>
<sequence length="208" mass="23648">MGLEEDAVTVIRFRGLEIEYSVILPTCRTWKQARLRGLAFEVDRRVQTDGHHVLVVPPADVQRKPRFANAHYVFHEKLVPACGDVHAVTRCIKQFGGEAPLDACQAALSGPLGRRRIFGLLLGGHIEIDLAFELPDRSIVRLREQCWAFDWAVLGWRLLGLEQEDQIIPAEAAGFHPNWRKRRTYVNHRGPLPSSRPRLDGDRHGGRR</sequence>
<accession>B1Z9L0</accession>
<dbReference type="HOGENOM" id="CLU_1353340_0_0_5"/>
<evidence type="ECO:0000313" key="3">
    <source>
        <dbReference type="Proteomes" id="UP000007136"/>
    </source>
</evidence>
<reference evidence="2" key="1">
    <citation type="submission" date="2008-04" db="EMBL/GenBank/DDBJ databases">
        <title>Complete sequence of chromosome of Methylobacterium populi BJ001.</title>
        <authorList>
            <consortium name="US DOE Joint Genome Institute"/>
            <person name="Copeland A."/>
            <person name="Lucas S."/>
            <person name="Lapidus A."/>
            <person name="Glavina del Rio T."/>
            <person name="Dalin E."/>
            <person name="Tice H."/>
            <person name="Bruce D."/>
            <person name="Goodwin L."/>
            <person name="Pitluck S."/>
            <person name="Chertkov O."/>
            <person name="Brettin T."/>
            <person name="Detter J.C."/>
            <person name="Han C."/>
            <person name="Kuske C.R."/>
            <person name="Schmutz J."/>
            <person name="Larimer F."/>
            <person name="Land M."/>
            <person name="Hauser L."/>
            <person name="Kyrpides N."/>
            <person name="Mikhailova N."/>
            <person name="Marx C."/>
            <person name="Richardson P."/>
        </authorList>
    </citation>
    <scope>NUCLEOTIDE SEQUENCE [LARGE SCALE GENOMIC DNA]</scope>
    <source>
        <strain evidence="2">BJ001</strain>
    </source>
</reference>
<name>B1Z9L0_METPB</name>
<feature type="compositionally biased region" description="Basic and acidic residues" evidence="1">
    <location>
        <begin position="197"/>
        <end position="208"/>
    </location>
</feature>